<dbReference type="InterPro" id="IPR029045">
    <property type="entry name" value="ClpP/crotonase-like_dom_sf"/>
</dbReference>
<comment type="similarity">
    <text evidence="1">Belongs to the enoyl-CoA hydratase/isomerase family.</text>
</comment>
<dbReference type="Gene3D" id="3.90.226.10">
    <property type="entry name" value="2-enoyl-CoA Hydratase, Chain A, domain 1"/>
    <property type="match status" value="1"/>
</dbReference>
<dbReference type="AlphaFoldDB" id="A0AAD6G0M6"/>
<sequence length="268" mass="28714">MPPSTATILTTLTRRPTGTIAHLTISRPTKLNALNTPLLSQLPTTLQSLTSQTPDLLCVILTGAGNKSFIGGADIAEMAALDSPASARAFISRVSEACRSLRECPVPVIGRVNGYALGAGLEVAASCDFRVASRRAVFGMPEVRVGIPSVVEAALLPGLIGWGRTRQLLMLGENISADEALRWGLVEKVVEPEALDDAVEQWVCQLEKNGPLAVRRQKALMRTWENVSLDEAIQAGVTAFGESFGTREGEVSEPMRMLGAFFKDKSKI</sequence>
<dbReference type="Proteomes" id="UP001213681">
    <property type="component" value="Unassembled WGS sequence"/>
</dbReference>
<reference evidence="2" key="2">
    <citation type="journal article" date="2023" name="IMA Fungus">
        <title>Comparative genomic study of the Penicillium genus elucidates a diverse pangenome and 15 lateral gene transfer events.</title>
        <authorList>
            <person name="Petersen C."/>
            <person name="Sorensen T."/>
            <person name="Nielsen M.R."/>
            <person name="Sondergaard T.E."/>
            <person name="Sorensen J.L."/>
            <person name="Fitzpatrick D.A."/>
            <person name="Frisvad J.C."/>
            <person name="Nielsen K.L."/>
        </authorList>
    </citation>
    <scope>NUCLEOTIDE SEQUENCE</scope>
    <source>
        <strain evidence="2">IBT 16125</strain>
    </source>
</reference>
<organism evidence="2 3">
    <name type="scientific">Penicillium daleae</name>
    <dbReference type="NCBI Taxonomy" id="63821"/>
    <lineage>
        <taxon>Eukaryota</taxon>
        <taxon>Fungi</taxon>
        <taxon>Dikarya</taxon>
        <taxon>Ascomycota</taxon>
        <taxon>Pezizomycotina</taxon>
        <taxon>Eurotiomycetes</taxon>
        <taxon>Eurotiomycetidae</taxon>
        <taxon>Eurotiales</taxon>
        <taxon>Aspergillaceae</taxon>
        <taxon>Penicillium</taxon>
    </lineage>
</organism>
<dbReference type="EMBL" id="JAPVEA010000007">
    <property type="protein sequence ID" value="KAJ5444312.1"/>
    <property type="molecule type" value="Genomic_DNA"/>
</dbReference>
<dbReference type="InterPro" id="IPR001753">
    <property type="entry name" value="Enoyl-CoA_hydra/iso"/>
</dbReference>
<protein>
    <recommendedName>
        <fullName evidence="4">Enoyl-CoA hydratase</fullName>
    </recommendedName>
</protein>
<evidence type="ECO:0000313" key="3">
    <source>
        <dbReference type="Proteomes" id="UP001213681"/>
    </source>
</evidence>
<reference evidence="2" key="1">
    <citation type="submission" date="2022-12" db="EMBL/GenBank/DDBJ databases">
        <authorList>
            <person name="Petersen C."/>
        </authorList>
    </citation>
    <scope>NUCLEOTIDE SEQUENCE</scope>
    <source>
        <strain evidence="2">IBT 16125</strain>
    </source>
</reference>
<evidence type="ECO:0008006" key="4">
    <source>
        <dbReference type="Google" id="ProtNLM"/>
    </source>
</evidence>
<dbReference type="GO" id="GO:0005739">
    <property type="term" value="C:mitochondrion"/>
    <property type="evidence" value="ECO:0007669"/>
    <property type="project" value="TreeGrafter"/>
</dbReference>
<dbReference type="PANTHER" id="PTHR11941">
    <property type="entry name" value="ENOYL-COA HYDRATASE-RELATED"/>
    <property type="match status" value="1"/>
</dbReference>
<keyword evidence="3" id="KW-1185">Reference proteome</keyword>
<dbReference type="GeneID" id="81601809"/>
<evidence type="ECO:0000313" key="2">
    <source>
        <dbReference type="EMBL" id="KAJ5444312.1"/>
    </source>
</evidence>
<dbReference type="RefSeq" id="XP_056764392.1">
    <property type="nucleotide sequence ID" value="XM_056911566.1"/>
</dbReference>
<comment type="caution">
    <text evidence="2">The sequence shown here is derived from an EMBL/GenBank/DDBJ whole genome shotgun (WGS) entry which is preliminary data.</text>
</comment>
<dbReference type="Pfam" id="PF00378">
    <property type="entry name" value="ECH_1"/>
    <property type="match status" value="1"/>
</dbReference>
<dbReference type="PANTHER" id="PTHR11941:SF171">
    <property type="entry name" value="SD19268P"/>
    <property type="match status" value="1"/>
</dbReference>
<gene>
    <name evidence="2" type="ORF">N7458_008184</name>
</gene>
<proteinExistence type="inferred from homology"/>
<evidence type="ECO:0000256" key="1">
    <source>
        <dbReference type="ARBA" id="ARBA00005254"/>
    </source>
</evidence>
<dbReference type="GO" id="GO:0006635">
    <property type="term" value="P:fatty acid beta-oxidation"/>
    <property type="evidence" value="ECO:0007669"/>
    <property type="project" value="TreeGrafter"/>
</dbReference>
<dbReference type="CDD" id="cd06558">
    <property type="entry name" value="crotonase-like"/>
    <property type="match status" value="1"/>
</dbReference>
<dbReference type="SUPFAM" id="SSF52096">
    <property type="entry name" value="ClpP/crotonase"/>
    <property type="match status" value="1"/>
</dbReference>
<accession>A0AAD6G0M6</accession>
<dbReference type="NCBIfam" id="NF004795">
    <property type="entry name" value="PRK06143.1"/>
    <property type="match status" value="1"/>
</dbReference>
<name>A0AAD6G0M6_9EURO</name>